<proteinExistence type="predicted"/>
<evidence type="ECO:0000313" key="3">
    <source>
        <dbReference type="Proteomes" id="UP000295382"/>
    </source>
</evidence>
<gene>
    <name evidence="2" type="ORF">EDC30_103265</name>
</gene>
<organism evidence="2 3">
    <name type="scientific">Paucimonas lemoignei</name>
    <name type="common">Pseudomonas lemoignei</name>
    <dbReference type="NCBI Taxonomy" id="29443"/>
    <lineage>
        <taxon>Bacteria</taxon>
        <taxon>Pseudomonadati</taxon>
        <taxon>Pseudomonadota</taxon>
        <taxon>Betaproteobacteria</taxon>
        <taxon>Burkholderiales</taxon>
        <taxon>Burkholderiaceae</taxon>
        <taxon>Paucimonas</taxon>
    </lineage>
</organism>
<sequence length="245" mass="26197">MTGLEEAEDPRRRWLIQGLTAGIFCSTLSAGGAFAQSLLGSKPGPLPAGRSIYRLSGRVTVNGKNATLDTFINPTDTIETGPNSEIVFVVGGNAMILRSDSRLDLAGEKKENGSLIISGLRLLTGKLLSVSRNQPTTLKTPTAVIGIRGTGWYMEAEPELTYFCTCYGVTDIASSADPSSKETVAASHHDKPVYITAGGPTGQNIRPAGFKNHSDQELMLIETLVGRTTPFNFPGNSYEGPRRSY</sequence>
<accession>A0A4R3HZ57</accession>
<dbReference type="PANTHER" id="PTHR38731:SF1">
    <property type="entry name" value="FECR PROTEIN DOMAIN-CONTAINING PROTEIN"/>
    <property type="match status" value="1"/>
</dbReference>
<keyword evidence="3" id="KW-1185">Reference proteome</keyword>
<dbReference type="InterPro" id="IPR006860">
    <property type="entry name" value="FecR"/>
</dbReference>
<dbReference type="Proteomes" id="UP000295382">
    <property type="component" value="Unassembled WGS sequence"/>
</dbReference>
<evidence type="ECO:0000313" key="2">
    <source>
        <dbReference type="EMBL" id="TCS37973.1"/>
    </source>
</evidence>
<feature type="domain" description="FecR protein" evidence="1">
    <location>
        <begin position="76"/>
        <end position="152"/>
    </location>
</feature>
<name>A0A4R3HZ57_PAULE</name>
<protein>
    <submittedName>
        <fullName evidence="2">FecR family protein</fullName>
    </submittedName>
</protein>
<dbReference type="EMBL" id="SLZQ01000003">
    <property type="protein sequence ID" value="TCS37973.1"/>
    <property type="molecule type" value="Genomic_DNA"/>
</dbReference>
<dbReference type="OrthoDB" id="369729at2"/>
<comment type="caution">
    <text evidence="2">The sequence shown here is derived from an EMBL/GenBank/DDBJ whole genome shotgun (WGS) entry which is preliminary data.</text>
</comment>
<dbReference type="Pfam" id="PF04773">
    <property type="entry name" value="FecR"/>
    <property type="match status" value="1"/>
</dbReference>
<dbReference type="AlphaFoldDB" id="A0A4R3HZ57"/>
<dbReference type="RefSeq" id="WP_132258040.1">
    <property type="nucleotide sequence ID" value="NZ_SLZQ01000003.1"/>
</dbReference>
<evidence type="ECO:0000259" key="1">
    <source>
        <dbReference type="Pfam" id="PF04773"/>
    </source>
</evidence>
<reference evidence="2 3" key="1">
    <citation type="submission" date="2019-03" db="EMBL/GenBank/DDBJ databases">
        <title>Genomic Encyclopedia of Type Strains, Phase IV (KMG-IV): sequencing the most valuable type-strain genomes for metagenomic binning, comparative biology and taxonomic classification.</title>
        <authorList>
            <person name="Goeker M."/>
        </authorList>
    </citation>
    <scope>NUCLEOTIDE SEQUENCE [LARGE SCALE GENOMIC DNA]</scope>
    <source>
        <strain evidence="2 3">DSM 7445</strain>
    </source>
</reference>
<dbReference type="PANTHER" id="PTHR38731">
    <property type="entry name" value="LIPL45-RELATED LIPOPROTEIN-RELATED"/>
    <property type="match status" value="1"/>
</dbReference>